<keyword evidence="1" id="KW-0808">Transferase</keyword>
<dbReference type="SUPFAM" id="SSF48371">
    <property type="entry name" value="ARM repeat"/>
    <property type="match status" value="1"/>
</dbReference>
<dbReference type="GO" id="GO:0016301">
    <property type="term" value="F:kinase activity"/>
    <property type="evidence" value="ECO:0007669"/>
    <property type="project" value="UniProtKB-KW"/>
</dbReference>
<keyword evidence="1" id="KW-0418">Kinase</keyword>
<dbReference type="InterPro" id="IPR016024">
    <property type="entry name" value="ARM-type_fold"/>
</dbReference>
<keyword evidence="2" id="KW-1185">Reference proteome</keyword>
<evidence type="ECO:0000313" key="1">
    <source>
        <dbReference type="EMBL" id="QQP56711.1"/>
    </source>
</evidence>
<name>A0A7T8KIZ6_CALRO</name>
<protein>
    <submittedName>
        <fullName evidence="1">Serine/threonine-protein kinase TOR</fullName>
    </submittedName>
</protein>
<sequence length="120" mass="13116">MHRFVADLKSRHEETRIKGAKDLYNYVSGDLREVSAEELNSILDDFNHSLYEMMVSGDSSSKMGGILAIMALLNADVCNTGSRIHRFGNYLQNNCLPGGNAVTDPAVIALATKAIGRLTQ</sequence>
<gene>
    <name evidence="1" type="ORF">FKW44_001464</name>
</gene>
<evidence type="ECO:0000313" key="2">
    <source>
        <dbReference type="Proteomes" id="UP000595437"/>
    </source>
</evidence>
<dbReference type="OrthoDB" id="7286816at2759"/>
<organism evidence="1 2">
    <name type="scientific">Caligus rogercresseyi</name>
    <name type="common">Sea louse</name>
    <dbReference type="NCBI Taxonomy" id="217165"/>
    <lineage>
        <taxon>Eukaryota</taxon>
        <taxon>Metazoa</taxon>
        <taxon>Ecdysozoa</taxon>
        <taxon>Arthropoda</taxon>
        <taxon>Crustacea</taxon>
        <taxon>Multicrustacea</taxon>
        <taxon>Hexanauplia</taxon>
        <taxon>Copepoda</taxon>
        <taxon>Siphonostomatoida</taxon>
        <taxon>Caligidae</taxon>
        <taxon>Caligus</taxon>
    </lineage>
</organism>
<feature type="non-terminal residue" evidence="1">
    <location>
        <position position="120"/>
    </location>
</feature>
<accession>A0A7T8KIZ6</accession>
<dbReference type="EMBL" id="CP045890">
    <property type="protein sequence ID" value="QQP56711.1"/>
    <property type="molecule type" value="Genomic_DNA"/>
</dbReference>
<proteinExistence type="predicted"/>
<reference evidence="2" key="1">
    <citation type="submission" date="2021-01" db="EMBL/GenBank/DDBJ databases">
        <title>Caligus Genome Assembly.</title>
        <authorList>
            <person name="Gallardo-Escarate C."/>
        </authorList>
    </citation>
    <scope>NUCLEOTIDE SEQUENCE [LARGE SCALE GENOMIC DNA]</scope>
</reference>
<dbReference type="AlphaFoldDB" id="A0A7T8KIZ6"/>
<dbReference type="Proteomes" id="UP000595437">
    <property type="component" value="Chromosome 1"/>
</dbReference>